<protein>
    <submittedName>
        <fullName evidence="2">Uncharacterized protein</fullName>
    </submittedName>
</protein>
<feature type="transmembrane region" description="Helical" evidence="1">
    <location>
        <begin position="46"/>
        <end position="66"/>
    </location>
</feature>
<reference evidence="2" key="2">
    <citation type="submission" date="2020-09" db="EMBL/GenBank/DDBJ databases">
        <authorList>
            <person name="Sun Q."/>
            <person name="Ohkuma M."/>
        </authorList>
    </citation>
    <scope>NUCLEOTIDE SEQUENCE</scope>
    <source>
        <strain evidence="2">JCM 3172</strain>
    </source>
</reference>
<dbReference type="RefSeq" id="WP_189203398.1">
    <property type="nucleotide sequence ID" value="NZ_BMQQ01000018.1"/>
</dbReference>
<feature type="transmembrane region" description="Helical" evidence="1">
    <location>
        <begin position="12"/>
        <end position="34"/>
    </location>
</feature>
<keyword evidence="3" id="KW-1185">Reference proteome</keyword>
<evidence type="ECO:0000313" key="3">
    <source>
        <dbReference type="Proteomes" id="UP000619486"/>
    </source>
</evidence>
<organism evidence="2 3">
    <name type="scientific">Streptomyces purpureus</name>
    <dbReference type="NCBI Taxonomy" id="1951"/>
    <lineage>
        <taxon>Bacteria</taxon>
        <taxon>Bacillati</taxon>
        <taxon>Actinomycetota</taxon>
        <taxon>Actinomycetes</taxon>
        <taxon>Kitasatosporales</taxon>
        <taxon>Streptomycetaceae</taxon>
        <taxon>Streptomyces</taxon>
    </lineage>
</organism>
<feature type="transmembrane region" description="Helical" evidence="1">
    <location>
        <begin position="118"/>
        <end position="136"/>
    </location>
</feature>
<keyword evidence="1" id="KW-0812">Transmembrane</keyword>
<evidence type="ECO:0000313" key="2">
    <source>
        <dbReference type="EMBL" id="GGT46446.1"/>
    </source>
</evidence>
<name>A0A918LT74_9ACTN</name>
<keyword evidence="1" id="KW-1133">Transmembrane helix</keyword>
<reference evidence="2" key="1">
    <citation type="journal article" date="2014" name="Int. J. Syst. Evol. Microbiol.">
        <title>Complete genome sequence of Corynebacterium casei LMG S-19264T (=DSM 44701T), isolated from a smear-ripened cheese.</title>
        <authorList>
            <consortium name="US DOE Joint Genome Institute (JGI-PGF)"/>
            <person name="Walter F."/>
            <person name="Albersmeier A."/>
            <person name="Kalinowski J."/>
            <person name="Ruckert C."/>
        </authorList>
    </citation>
    <scope>NUCLEOTIDE SEQUENCE</scope>
    <source>
        <strain evidence="2">JCM 3172</strain>
    </source>
</reference>
<dbReference type="Proteomes" id="UP000619486">
    <property type="component" value="Unassembled WGS sequence"/>
</dbReference>
<feature type="transmembrane region" description="Helical" evidence="1">
    <location>
        <begin position="148"/>
        <end position="168"/>
    </location>
</feature>
<comment type="caution">
    <text evidence="2">The sequence shown here is derived from an EMBL/GenBank/DDBJ whole genome shotgun (WGS) entry which is preliminary data.</text>
</comment>
<feature type="transmembrane region" description="Helical" evidence="1">
    <location>
        <begin position="87"/>
        <end position="106"/>
    </location>
</feature>
<proteinExistence type="predicted"/>
<evidence type="ECO:0000256" key="1">
    <source>
        <dbReference type="SAM" id="Phobius"/>
    </source>
</evidence>
<dbReference type="AlphaFoldDB" id="A0A918LT74"/>
<accession>A0A918LT74</accession>
<gene>
    <name evidence="2" type="ORF">GCM10014713_45570</name>
</gene>
<dbReference type="EMBL" id="BMQQ01000018">
    <property type="protein sequence ID" value="GGT46446.1"/>
    <property type="molecule type" value="Genomic_DNA"/>
</dbReference>
<feature type="transmembrane region" description="Helical" evidence="1">
    <location>
        <begin position="174"/>
        <end position="192"/>
    </location>
</feature>
<sequence>MTAFVLYARSRVLPATLAVLLGAALAAAWSAWWLQGQPGFDHAARVPVVVLAPLLTASAVGTSLYTHSDELDRTAVRPWWPRRLSHLLMLTALSTALLALAVPGHPDAFGAPAMVRNVLGATGVTAAAAALLGARLSWLPMTVYTSAVYLAAPSVPGGHAAIWAWTMQPGPQRAAWAVALAAFVLGVGLLAARGPRAERRGM</sequence>
<keyword evidence="1" id="KW-0472">Membrane</keyword>